<keyword evidence="2" id="KW-1133">Transmembrane helix</keyword>
<dbReference type="KEGG" id="pbs:Plabr_0790"/>
<feature type="region of interest" description="Disordered" evidence="1">
    <location>
        <begin position="180"/>
        <end position="205"/>
    </location>
</feature>
<protein>
    <submittedName>
        <fullName evidence="4">Transglutaminase domain-containing protein</fullName>
    </submittedName>
</protein>
<evidence type="ECO:0000259" key="3">
    <source>
        <dbReference type="SMART" id="SM00460"/>
    </source>
</evidence>
<dbReference type="InterPro" id="IPR021878">
    <property type="entry name" value="TgpA_N"/>
</dbReference>
<evidence type="ECO:0000313" key="4">
    <source>
        <dbReference type="EMBL" id="ADY58414.1"/>
    </source>
</evidence>
<dbReference type="eggNOG" id="COG1305">
    <property type="taxonomic scope" value="Bacteria"/>
</dbReference>
<dbReference type="InterPro" id="IPR038765">
    <property type="entry name" value="Papain-like_cys_pep_sf"/>
</dbReference>
<feature type="domain" description="Transglutaminase-like" evidence="3">
    <location>
        <begin position="610"/>
        <end position="680"/>
    </location>
</feature>
<dbReference type="SUPFAM" id="SSF54001">
    <property type="entry name" value="Cysteine proteinases"/>
    <property type="match status" value="1"/>
</dbReference>
<dbReference type="EMBL" id="CP002546">
    <property type="protein sequence ID" value="ADY58414.1"/>
    <property type="molecule type" value="Genomic_DNA"/>
</dbReference>
<dbReference type="InterPro" id="IPR052901">
    <property type="entry name" value="Bact_TGase-like"/>
</dbReference>
<dbReference type="Pfam" id="PF13559">
    <property type="entry name" value="DUF4129"/>
    <property type="match status" value="1"/>
</dbReference>
<keyword evidence="2" id="KW-0812">Transmembrane</keyword>
<dbReference type="Pfam" id="PF01841">
    <property type="entry name" value="Transglut_core"/>
    <property type="match status" value="1"/>
</dbReference>
<evidence type="ECO:0000256" key="1">
    <source>
        <dbReference type="SAM" id="MobiDB-lite"/>
    </source>
</evidence>
<feature type="transmembrane region" description="Helical" evidence="2">
    <location>
        <begin position="228"/>
        <end position="251"/>
    </location>
</feature>
<dbReference type="Gene3D" id="3.10.620.30">
    <property type="match status" value="1"/>
</dbReference>
<proteinExistence type="predicted"/>
<dbReference type="InterPro" id="IPR025403">
    <property type="entry name" value="TgpA-like_C"/>
</dbReference>
<feature type="transmembrane region" description="Helical" evidence="2">
    <location>
        <begin position="99"/>
        <end position="118"/>
    </location>
</feature>
<name>F0SHH6_RUBBR</name>
<dbReference type="PANTHER" id="PTHR42736">
    <property type="entry name" value="PROTEIN-GLUTAMINE GAMMA-GLUTAMYLTRANSFERASE"/>
    <property type="match status" value="1"/>
</dbReference>
<keyword evidence="5" id="KW-1185">Reference proteome</keyword>
<dbReference type="STRING" id="756272.Plabr_0790"/>
<feature type="transmembrane region" description="Helical" evidence="2">
    <location>
        <begin position="21"/>
        <end position="39"/>
    </location>
</feature>
<dbReference type="Proteomes" id="UP000006860">
    <property type="component" value="Chromosome"/>
</dbReference>
<dbReference type="InterPro" id="IPR002931">
    <property type="entry name" value="Transglutaminase-like"/>
</dbReference>
<evidence type="ECO:0000313" key="5">
    <source>
        <dbReference type="Proteomes" id="UP000006860"/>
    </source>
</evidence>
<feature type="transmembrane region" description="Helical" evidence="2">
    <location>
        <begin position="45"/>
        <end position="62"/>
    </location>
</feature>
<dbReference type="HOGENOM" id="CLU_012397_2_0_0"/>
<sequence length="897" mass="101633">MPGSIQVVFRLPRPMIDRIESTFRASLYLVFTLSTLCIGFAEGQFFPHFLTLPLILVAYMYLDRKPILKLDSPFTSVLGVAALVVAIFEFQQGRVNVEMRILSASHLLAYFSWIVLLIEKESQQYWWLLALSVLNMAVSASLTNSSMLGLAVIVYLFMSAWTLSLFTAFRGTAVLRPQQRPTDKSQAVASSGSSTDSVSKAAPVSPVDPVLNSRVRGGFQFDPKDNWLGYRLVTSVAFLSFASLAVGMAIFTMTPRIWIGNWELPSSDIDALDNLGMGRSVSGFTKTVQLGDMGEILENPTPVMEVSFRDGKTRSPMTQDQVLQRLRREELLFRGTTLSMYEMGKWSENGHEPNPAQVSPSFRNLDGVVFRHELEPIGRATIFGVNPVHAGLNLDDKNSQPVINQNPMSQELTVSTSGGNPMLGVRTLRYDIAVETPNQRNVAPFHTLPLTPAERAYWGDVDIISTAIEEDFRENGIEGVIRGQTEVQRGDKNDHFERSGAFQFGRGRDGRGRGWNDRVGRDVEGDQRTTRSQFDWYDAYLRSLVELDQEQLGRLIALSQQLCTNEDGEYMEPEERCLALLRYFRDPNRFSYSLNMKINDPTIDPVEDFVFNRKAGHCEYFASAMTLMLRGVGIPSRMVSGFKGGEYDEDDSRLYVQQRHAHAWTEAFVDGQWLVFDPTAAGDLVEDGSDNTPFSLAKLRGYFNNFWQTNVIGVSLARQQNTIYNPIVDQLKKAKTWGRDFLEAFKEEQEEKEGKRKTTVQELVFYVVSVVAVLIIIAAVLLYFYFRSAINIFGWRFSARKGSMAQQQMLLFFRRFLDISARHGLKKTPQQTAREFAAEFERQFRQQLSTFSLTALPLSLTDAYYQVRFRGDDMSPVDLDHWKVQLDTLGHALEKTR</sequence>
<dbReference type="Pfam" id="PF11992">
    <property type="entry name" value="TgpA_N"/>
    <property type="match status" value="1"/>
</dbReference>
<accession>F0SHH6</accession>
<feature type="transmembrane region" description="Helical" evidence="2">
    <location>
        <begin position="74"/>
        <end position="93"/>
    </location>
</feature>
<dbReference type="PANTHER" id="PTHR42736:SF1">
    <property type="entry name" value="PROTEIN-GLUTAMINE GAMMA-GLUTAMYLTRANSFERASE"/>
    <property type="match status" value="1"/>
</dbReference>
<feature type="transmembrane region" description="Helical" evidence="2">
    <location>
        <begin position="148"/>
        <end position="169"/>
    </location>
</feature>
<dbReference type="AlphaFoldDB" id="F0SHH6"/>
<feature type="transmembrane region" description="Helical" evidence="2">
    <location>
        <begin position="125"/>
        <end position="142"/>
    </location>
</feature>
<dbReference type="SMART" id="SM00460">
    <property type="entry name" value="TGc"/>
    <property type="match status" value="1"/>
</dbReference>
<feature type="transmembrane region" description="Helical" evidence="2">
    <location>
        <begin position="763"/>
        <end position="786"/>
    </location>
</feature>
<organism evidence="4 5">
    <name type="scientific">Rubinisphaera brasiliensis (strain ATCC 49424 / DSM 5305 / JCM 21570 / IAM 15109 / NBRC 103401 / IFAM 1448)</name>
    <name type="common">Planctomyces brasiliensis</name>
    <dbReference type="NCBI Taxonomy" id="756272"/>
    <lineage>
        <taxon>Bacteria</taxon>
        <taxon>Pseudomonadati</taxon>
        <taxon>Planctomycetota</taxon>
        <taxon>Planctomycetia</taxon>
        <taxon>Planctomycetales</taxon>
        <taxon>Planctomycetaceae</taxon>
        <taxon>Rubinisphaera</taxon>
    </lineage>
</organism>
<reference evidence="5" key="1">
    <citation type="submission" date="2011-02" db="EMBL/GenBank/DDBJ databases">
        <title>The complete genome of Planctomyces brasiliensis DSM 5305.</title>
        <authorList>
            <person name="Lucas S."/>
            <person name="Copeland A."/>
            <person name="Lapidus A."/>
            <person name="Bruce D."/>
            <person name="Goodwin L."/>
            <person name="Pitluck S."/>
            <person name="Kyrpides N."/>
            <person name="Mavromatis K."/>
            <person name="Pagani I."/>
            <person name="Ivanova N."/>
            <person name="Ovchinnikova G."/>
            <person name="Lu M."/>
            <person name="Detter J.C."/>
            <person name="Han C."/>
            <person name="Land M."/>
            <person name="Hauser L."/>
            <person name="Markowitz V."/>
            <person name="Cheng J.-F."/>
            <person name="Hugenholtz P."/>
            <person name="Woyke T."/>
            <person name="Wu D."/>
            <person name="Tindall B."/>
            <person name="Pomrenke H.G."/>
            <person name="Brambilla E."/>
            <person name="Klenk H.-P."/>
            <person name="Eisen J.A."/>
        </authorList>
    </citation>
    <scope>NUCLEOTIDE SEQUENCE [LARGE SCALE GENOMIC DNA]</scope>
    <source>
        <strain evidence="5">ATCC 49424 / DSM 5305 / JCM 21570 / NBRC 103401 / IFAM 1448</strain>
    </source>
</reference>
<gene>
    <name evidence="4" type="ordered locus">Plabr_0790</name>
</gene>
<feature type="compositionally biased region" description="Low complexity" evidence="1">
    <location>
        <begin position="184"/>
        <end position="202"/>
    </location>
</feature>
<evidence type="ECO:0000256" key="2">
    <source>
        <dbReference type="SAM" id="Phobius"/>
    </source>
</evidence>
<keyword evidence="2" id="KW-0472">Membrane</keyword>